<dbReference type="AlphaFoldDB" id="A0A0M0JXB2"/>
<sequence length="203" mass="22222">MALGHDGRFDLRHAYWLMTGIAGIDPQFGSIGSVVLPRYLVGLGRDYYLDGIGVLPRVGNVSRTTPNFSPPYPDTATCIAGGRLRVLDQHMIELAYSLYAASGALLNDTANLQEARARYTELRARDPPTVYVGGTSVTGETFWAGRESTLVARNESRYFTAGAGELAVTQEEDIAWYEAVFSLARELRPLANVSRVVYVRSLG</sequence>
<proteinExistence type="predicted"/>
<dbReference type="PANTHER" id="PTHR38643:SF1">
    <property type="entry name" value="PURINE NUCLEOSIDE PERMEASE C285.05-RELATED"/>
    <property type="match status" value="1"/>
</dbReference>
<reference evidence="2" key="1">
    <citation type="journal article" date="2015" name="PLoS Genet.">
        <title>Genome Sequence and Transcriptome Analyses of Chrysochromulina tobin: Metabolic Tools for Enhanced Algal Fitness in the Prominent Order Prymnesiales (Haptophyceae).</title>
        <authorList>
            <person name="Hovde B.T."/>
            <person name="Deodato C.R."/>
            <person name="Hunsperger H.M."/>
            <person name="Ryken S.A."/>
            <person name="Yost W."/>
            <person name="Jha R.K."/>
            <person name="Patterson J."/>
            <person name="Monnat R.J. Jr."/>
            <person name="Barlow S.B."/>
            <person name="Starkenburg S.R."/>
            <person name="Cattolico R.A."/>
        </authorList>
    </citation>
    <scope>NUCLEOTIDE SEQUENCE</scope>
    <source>
        <strain evidence="2">CCMP291</strain>
    </source>
</reference>
<evidence type="ECO:0000313" key="2">
    <source>
        <dbReference type="Proteomes" id="UP000037460"/>
    </source>
</evidence>
<name>A0A0M0JXB2_9EUKA</name>
<dbReference type="EMBL" id="JWZX01002067">
    <property type="protein sequence ID" value="KOO31199.1"/>
    <property type="molecule type" value="Genomic_DNA"/>
</dbReference>
<dbReference type="Pfam" id="PF06516">
    <property type="entry name" value="NUP"/>
    <property type="match status" value="1"/>
</dbReference>
<evidence type="ECO:0000313" key="1">
    <source>
        <dbReference type="EMBL" id="KOO31199.1"/>
    </source>
</evidence>
<gene>
    <name evidence="1" type="ORF">Ctob_012230</name>
</gene>
<dbReference type="GO" id="GO:0005783">
    <property type="term" value="C:endoplasmic reticulum"/>
    <property type="evidence" value="ECO:0007669"/>
    <property type="project" value="TreeGrafter"/>
</dbReference>
<organism evidence="1 2">
    <name type="scientific">Chrysochromulina tobinii</name>
    <dbReference type="NCBI Taxonomy" id="1460289"/>
    <lineage>
        <taxon>Eukaryota</taxon>
        <taxon>Haptista</taxon>
        <taxon>Haptophyta</taxon>
        <taxon>Prymnesiophyceae</taxon>
        <taxon>Prymnesiales</taxon>
        <taxon>Chrysochromulinaceae</taxon>
        <taxon>Chrysochromulina</taxon>
    </lineage>
</organism>
<comment type="caution">
    <text evidence="1">The sequence shown here is derived from an EMBL/GenBank/DDBJ whole genome shotgun (WGS) entry which is preliminary data.</text>
</comment>
<accession>A0A0M0JXB2</accession>
<dbReference type="Proteomes" id="UP000037460">
    <property type="component" value="Unassembled WGS sequence"/>
</dbReference>
<dbReference type="OrthoDB" id="2331083at2759"/>
<keyword evidence="2" id="KW-1185">Reference proteome</keyword>
<dbReference type="PANTHER" id="PTHR38643">
    <property type="entry name" value="PURINE NUCLEOSIDE PERMEASE C285.05-RELATED"/>
    <property type="match status" value="1"/>
</dbReference>
<dbReference type="GO" id="GO:0055085">
    <property type="term" value="P:transmembrane transport"/>
    <property type="evidence" value="ECO:0007669"/>
    <property type="project" value="InterPro"/>
</dbReference>
<protein>
    <submittedName>
        <fullName evidence="1">Purine nucleoside permease</fullName>
    </submittedName>
</protein>
<dbReference type="InterPro" id="IPR009486">
    <property type="entry name" value="Pur_nuclsid_perm"/>
</dbReference>